<dbReference type="GO" id="GO:0007059">
    <property type="term" value="P:chromosome segregation"/>
    <property type="evidence" value="ECO:0007669"/>
    <property type="project" value="UniProtKB-KW"/>
</dbReference>
<keyword evidence="1" id="KW-0159">Chromosome partition</keyword>
<dbReference type="STRING" id="1280514.AXFE_20280"/>
<reference evidence="3 4" key="1">
    <citation type="submission" date="2015-01" db="EMBL/GenBank/DDBJ databases">
        <title>Draft genome of the acidophilic iron oxidizer Acidithrix ferrooxidans strain Py-F3.</title>
        <authorList>
            <person name="Poehlein A."/>
            <person name="Eisen S."/>
            <person name="Schloemann M."/>
            <person name="Johnson B.D."/>
            <person name="Daniel R."/>
            <person name="Muehling M."/>
        </authorList>
    </citation>
    <scope>NUCLEOTIDE SEQUENCE [LARGE SCALE GENOMIC DNA]</scope>
    <source>
        <strain evidence="3 4">Py-F3</strain>
    </source>
</reference>
<proteinExistence type="predicted"/>
<evidence type="ECO:0000256" key="2">
    <source>
        <dbReference type="ARBA" id="ARBA00044777"/>
    </source>
</evidence>
<dbReference type="PANTHER" id="PTHR33969:SF2">
    <property type="entry name" value="SEGREGATION AND CONDENSATION PROTEIN A"/>
    <property type="match status" value="1"/>
</dbReference>
<dbReference type="PANTHER" id="PTHR33969">
    <property type="entry name" value="SEGREGATION AND CONDENSATION PROTEIN A"/>
    <property type="match status" value="1"/>
</dbReference>
<dbReference type="Proteomes" id="UP000032360">
    <property type="component" value="Unassembled WGS sequence"/>
</dbReference>
<accession>A0A0D8HGJ3</accession>
<sequence>MSFEVKMDIYEGPIGLLLSLIQGQDLDVYQLSISKLVSDYLVEIERRKAIDLEVATEFLLVAATLLEIKCRRLFPNLTALDDEEEIAFFEERDLLLARLLECKTYRDVSLVIASLLEVGGRRRSRDAGFGIELSHLVADPLGKVSPDKLALVYREVVSRQPKESLGPIHVTPLPKVSVAQARDKILARLTLKKEVPFDELIEFSSHRIEIVVMFLGLLELFKLGKIEISQEGSSSPILLSARLLV</sequence>
<dbReference type="InterPro" id="IPR003768">
    <property type="entry name" value="ScpA"/>
</dbReference>
<dbReference type="Gene3D" id="6.10.250.2410">
    <property type="match status" value="1"/>
</dbReference>
<gene>
    <name evidence="3" type="primary">scpA4</name>
    <name evidence="3" type="ORF">AXFE_20280</name>
</gene>
<dbReference type="RefSeq" id="WP_052605668.1">
    <property type="nucleotide sequence ID" value="NZ_JXYS01000065.1"/>
</dbReference>
<dbReference type="EMBL" id="JXYS01000065">
    <property type="protein sequence ID" value="KJF17115.1"/>
    <property type="molecule type" value="Genomic_DNA"/>
</dbReference>
<protein>
    <recommendedName>
        <fullName evidence="2">Segregation and condensation protein A</fullName>
    </recommendedName>
</protein>
<organism evidence="3 4">
    <name type="scientific">Acidithrix ferrooxidans</name>
    <dbReference type="NCBI Taxonomy" id="1280514"/>
    <lineage>
        <taxon>Bacteria</taxon>
        <taxon>Bacillati</taxon>
        <taxon>Actinomycetota</taxon>
        <taxon>Acidimicrobiia</taxon>
        <taxon>Acidimicrobiales</taxon>
        <taxon>Acidimicrobiaceae</taxon>
        <taxon>Acidithrix</taxon>
    </lineage>
</organism>
<keyword evidence="4" id="KW-1185">Reference proteome</keyword>
<evidence type="ECO:0000313" key="4">
    <source>
        <dbReference type="Proteomes" id="UP000032360"/>
    </source>
</evidence>
<dbReference type="AlphaFoldDB" id="A0A0D8HGJ3"/>
<dbReference type="OrthoDB" id="9811016at2"/>
<evidence type="ECO:0000313" key="3">
    <source>
        <dbReference type="EMBL" id="KJF17115.1"/>
    </source>
</evidence>
<dbReference type="Pfam" id="PF02616">
    <property type="entry name" value="SMC_ScpA"/>
    <property type="match status" value="1"/>
</dbReference>
<comment type="caution">
    <text evidence="3">The sequence shown here is derived from an EMBL/GenBank/DDBJ whole genome shotgun (WGS) entry which is preliminary data.</text>
</comment>
<evidence type="ECO:0000256" key="1">
    <source>
        <dbReference type="ARBA" id="ARBA00022829"/>
    </source>
</evidence>
<name>A0A0D8HGJ3_9ACTN</name>